<dbReference type="EMBL" id="JAHESC010000007">
    <property type="protein sequence ID" value="MBT1686317.1"/>
    <property type="molecule type" value="Genomic_DNA"/>
</dbReference>
<gene>
    <name evidence="2" type="ORF">KK078_07115</name>
</gene>
<sequence length="308" mass="34150">MRRRQYSLIVRLLVVTLAMALAGNAAAQQSPQFTQFMLNNMVLNPAYAGAEEALSLTVLTRSQWSGVDGAPSTQSFSAHTLLQPQRVGLGLAVIRDQIGVHKNTNIRTNYAYHLPVHNRGILSLGLQAGVTSLKSDYASLLGSSSDPQLMTNINKTFLGFGAGIYYRTTRWCAGLSVPELMSKTLNVRDTLTVRLRRTNVLAYARYSFMLNEFFDVEPAVILKYYAGVPVSADVNVNVVYRKALSAGLSYRKGESVDLLLRFQLTPQLQLGYAYDHPIRFAGRLSSASHELMVGYRFSDIQMDVESPR</sequence>
<name>A0AAP2GCM7_9BACT</name>
<protein>
    <submittedName>
        <fullName evidence="2">Type IX secretion system membrane protein PorP/SprF</fullName>
    </submittedName>
</protein>
<dbReference type="Pfam" id="PF11751">
    <property type="entry name" value="PorP_SprF"/>
    <property type="match status" value="1"/>
</dbReference>
<comment type="caution">
    <text evidence="2">The sequence shown here is derived from an EMBL/GenBank/DDBJ whole genome shotgun (WGS) entry which is preliminary data.</text>
</comment>
<dbReference type="AlphaFoldDB" id="A0AAP2GCM7"/>
<dbReference type="RefSeq" id="WP_254089558.1">
    <property type="nucleotide sequence ID" value="NZ_JAHESC010000007.1"/>
</dbReference>
<keyword evidence="1" id="KW-0732">Signal</keyword>
<accession>A0AAP2GCM7</accession>
<keyword evidence="3" id="KW-1185">Reference proteome</keyword>
<dbReference type="InterPro" id="IPR019861">
    <property type="entry name" value="PorP/SprF_Bacteroidetes"/>
</dbReference>
<evidence type="ECO:0000313" key="2">
    <source>
        <dbReference type="EMBL" id="MBT1686317.1"/>
    </source>
</evidence>
<organism evidence="2 3">
    <name type="scientific">Dawidia soli</name>
    <dbReference type="NCBI Taxonomy" id="2782352"/>
    <lineage>
        <taxon>Bacteria</taxon>
        <taxon>Pseudomonadati</taxon>
        <taxon>Bacteroidota</taxon>
        <taxon>Cytophagia</taxon>
        <taxon>Cytophagales</taxon>
        <taxon>Chryseotaleaceae</taxon>
        <taxon>Dawidia</taxon>
    </lineage>
</organism>
<proteinExistence type="predicted"/>
<feature type="signal peptide" evidence="1">
    <location>
        <begin position="1"/>
        <end position="27"/>
    </location>
</feature>
<dbReference type="NCBIfam" id="TIGR03519">
    <property type="entry name" value="T9SS_PorP_fam"/>
    <property type="match status" value="1"/>
</dbReference>
<reference evidence="2 3" key="1">
    <citation type="submission" date="2021-05" db="EMBL/GenBank/DDBJ databases">
        <title>A Polyphasic approach of four new species of the genus Ohtaekwangia: Ohtaekwangia histidinii sp. nov., Ohtaekwangia cretensis sp. nov., Ohtaekwangia indiensis sp. nov., Ohtaekwangia reichenbachii sp. nov. from diverse environment.</title>
        <authorList>
            <person name="Octaviana S."/>
        </authorList>
    </citation>
    <scope>NUCLEOTIDE SEQUENCE [LARGE SCALE GENOMIC DNA]</scope>
    <source>
        <strain evidence="2 3">PWU37</strain>
    </source>
</reference>
<feature type="chain" id="PRO_5042861044" evidence="1">
    <location>
        <begin position="28"/>
        <end position="308"/>
    </location>
</feature>
<evidence type="ECO:0000313" key="3">
    <source>
        <dbReference type="Proteomes" id="UP001319180"/>
    </source>
</evidence>
<evidence type="ECO:0000256" key="1">
    <source>
        <dbReference type="SAM" id="SignalP"/>
    </source>
</evidence>
<dbReference type="Proteomes" id="UP001319180">
    <property type="component" value="Unassembled WGS sequence"/>
</dbReference>